<dbReference type="PROSITE" id="PS51257">
    <property type="entry name" value="PROKAR_LIPOPROTEIN"/>
    <property type="match status" value="1"/>
</dbReference>
<evidence type="ECO:0000313" key="2">
    <source>
        <dbReference type="EMBL" id="NYJ75619.1"/>
    </source>
</evidence>
<comment type="caution">
    <text evidence="2">The sequence shown here is derived from an EMBL/GenBank/DDBJ whole genome shotgun (WGS) entry which is preliminary data.</text>
</comment>
<dbReference type="Proteomes" id="UP000571817">
    <property type="component" value="Unassembled WGS sequence"/>
</dbReference>
<dbReference type="AlphaFoldDB" id="A0A853DI32"/>
<evidence type="ECO:0000313" key="3">
    <source>
        <dbReference type="Proteomes" id="UP000571817"/>
    </source>
</evidence>
<keyword evidence="1" id="KW-0732">Signal</keyword>
<dbReference type="EMBL" id="JACCFW010000001">
    <property type="protein sequence ID" value="NYJ75619.1"/>
    <property type="molecule type" value="Genomic_DNA"/>
</dbReference>
<dbReference type="RefSeq" id="WP_179482441.1">
    <property type="nucleotide sequence ID" value="NZ_JACCFW010000001.1"/>
</dbReference>
<feature type="signal peptide" evidence="1">
    <location>
        <begin position="1"/>
        <end position="21"/>
    </location>
</feature>
<evidence type="ECO:0000256" key="1">
    <source>
        <dbReference type="SAM" id="SignalP"/>
    </source>
</evidence>
<feature type="chain" id="PRO_5038475160" evidence="1">
    <location>
        <begin position="22"/>
        <end position="144"/>
    </location>
</feature>
<gene>
    <name evidence="2" type="ORF">HNR15_002582</name>
</gene>
<organism evidence="2 3">
    <name type="scientific">Allobranchiibius huperziae</name>
    <dbReference type="NCBI Taxonomy" id="1874116"/>
    <lineage>
        <taxon>Bacteria</taxon>
        <taxon>Bacillati</taxon>
        <taxon>Actinomycetota</taxon>
        <taxon>Actinomycetes</taxon>
        <taxon>Micrococcales</taxon>
        <taxon>Dermacoccaceae</taxon>
        <taxon>Allobranchiibius</taxon>
    </lineage>
</organism>
<name>A0A853DI32_9MICO</name>
<keyword evidence="3" id="KW-1185">Reference proteome</keyword>
<reference evidence="2 3" key="1">
    <citation type="submission" date="2020-07" db="EMBL/GenBank/DDBJ databases">
        <title>Sequencing the genomes of 1000 actinobacteria strains.</title>
        <authorList>
            <person name="Klenk H.-P."/>
        </authorList>
    </citation>
    <scope>NUCLEOTIDE SEQUENCE [LARGE SCALE GENOMIC DNA]</scope>
    <source>
        <strain evidence="2 3">DSM 29531</strain>
    </source>
</reference>
<sequence>MKLFKVAAVTGACAVALSACSSGSGSSPTLCADSLIGTGVGISSSGFGAGTKLAVRVRVARTCHETVFVTRKGPTTWTGADIDPRAMKGVHTISVTVRDRSRRIIAMNQAVSVRQLEVTDGCTTTIYNAAVQVSPGRITAATHA</sequence>
<proteinExistence type="predicted"/>
<accession>A0A853DI32</accession>
<protein>
    <submittedName>
        <fullName evidence="2">Uncharacterized protein</fullName>
    </submittedName>
</protein>